<keyword evidence="1" id="KW-0808">Transferase</keyword>
<dbReference type="GO" id="GO:0000160">
    <property type="term" value="P:phosphorelay signal transduction system"/>
    <property type="evidence" value="ECO:0007669"/>
    <property type="project" value="UniProtKB-KW"/>
</dbReference>
<evidence type="ECO:0000313" key="6">
    <source>
        <dbReference type="Proteomes" id="UP000295388"/>
    </source>
</evidence>
<organism evidence="5 6">
    <name type="scientific">Kribbella caucasensis</name>
    <dbReference type="NCBI Taxonomy" id="2512215"/>
    <lineage>
        <taxon>Bacteria</taxon>
        <taxon>Bacillati</taxon>
        <taxon>Actinomycetota</taxon>
        <taxon>Actinomycetes</taxon>
        <taxon>Propionibacteriales</taxon>
        <taxon>Kribbellaceae</taxon>
        <taxon>Kribbella</taxon>
    </lineage>
</organism>
<evidence type="ECO:0000256" key="3">
    <source>
        <dbReference type="ARBA" id="ARBA00023012"/>
    </source>
</evidence>
<sequence>MEHILGILRLHPTLAIRHIVDIEHGTQLSSEIVEHLDRAVDTALANVGQHAPGANVVVTLPSDHDQLVVNVRDNGPGFDPVASRPGYGIAEILGRQLELVGGRSVVRAVPGSGTDVSITVPRQS</sequence>
<dbReference type="GO" id="GO:0016301">
    <property type="term" value="F:kinase activity"/>
    <property type="evidence" value="ECO:0007669"/>
    <property type="project" value="UniProtKB-KW"/>
</dbReference>
<dbReference type="Gene3D" id="3.30.565.10">
    <property type="entry name" value="Histidine kinase-like ATPase, C-terminal domain"/>
    <property type="match status" value="1"/>
</dbReference>
<keyword evidence="3" id="KW-0902">Two-component regulatory system</keyword>
<evidence type="ECO:0000313" key="5">
    <source>
        <dbReference type="EMBL" id="TDO29669.1"/>
    </source>
</evidence>
<name>A0A4R6J2Y5_9ACTN</name>
<proteinExistence type="predicted"/>
<dbReference type="InterPro" id="IPR003594">
    <property type="entry name" value="HATPase_dom"/>
</dbReference>
<accession>A0A4R6J2Y5</accession>
<protein>
    <recommendedName>
        <fullName evidence="4">Histidine kinase/HSP90-like ATPase domain-containing protein</fullName>
    </recommendedName>
</protein>
<keyword evidence="6" id="KW-1185">Reference proteome</keyword>
<dbReference type="Pfam" id="PF02518">
    <property type="entry name" value="HATPase_c"/>
    <property type="match status" value="1"/>
</dbReference>
<comment type="caution">
    <text evidence="5">The sequence shown here is derived from an EMBL/GenBank/DDBJ whole genome shotgun (WGS) entry which is preliminary data.</text>
</comment>
<gene>
    <name evidence="5" type="ORF">EV643_14513</name>
</gene>
<dbReference type="RefSeq" id="WP_133805865.1">
    <property type="nucleotide sequence ID" value="NZ_SNWQ01000045.1"/>
</dbReference>
<dbReference type="InterPro" id="IPR050482">
    <property type="entry name" value="Sensor_HK_TwoCompSys"/>
</dbReference>
<evidence type="ECO:0000256" key="1">
    <source>
        <dbReference type="ARBA" id="ARBA00022679"/>
    </source>
</evidence>
<dbReference type="PANTHER" id="PTHR24421">
    <property type="entry name" value="NITRATE/NITRITE SENSOR PROTEIN NARX-RELATED"/>
    <property type="match status" value="1"/>
</dbReference>
<evidence type="ECO:0000256" key="2">
    <source>
        <dbReference type="ARBA" id="ARBA00022777"/>
    </source>
</evidence>
<dbReference type="EMBL" id="SNWQ01000045">
    <property type="protein sequence ID" value="TDO29669.1"/>
    <property type="molecule type" value="Genomic_DNA"/>
</dbReference>
<dbReference type="InterPro" id="IPR036890">
    <property type="entry name" value="HATPase_C_sf"/>
</dbReference>
<dbReference type="OrthoDB" id="3473644at2"/>
<keyword evidence="2" id="KW-0418">Kinase</keyword>
<reference evidence="5 6" key="1">
    <citation type="submission" date="2019-03" db="EMBL/GenBank/DDBJ databases">
        <title>Genomic Encyclopedia of Type Strains, Phase III (KMG-III): the genomes of soil and plant-associated and newly described type strains.</title>
        <authorList>
            <person name="Whitman W."/>
        </authorList>
    </citation>
    <scope>NUCLEOTIDE SEQUENCE [LARGE SCALE GENOMIC DNA]</scope>
    <source>
        <strain evidence="5 6">VKM Ac-2527</strain>
    </source>
</reference>
<feature type="domain" description="Histidine kinase/HSP90-like ATPase" evidence="4">
    <location>
        <begin position="34"/>
        <end position="123"/>
    </location>
</feature>
<dbReference type="CDD" id="cd16917">
    <property type="entry name" value="HATPase_UhpB-NarQ-NarX-like"/>
    <property type="match status" value="1"/>
</dbReference>
<dbReference type="SUPFAM" id="SSF55874">
    <property type="entry name" value="ATPase domain of HSP90 chaperone/DNA topoisomerase II/histidine kinase"/>
    <property type="match status" value="1"/>
</dbReference>
<evidence type="ECO:0000259" key="4">
    <source>
        <dbReference type="Pfam" id="PF02518"/>
    </source>
</evidence>
<dbReference type="Proteomes" id="UP000295388">
    <property type="component" value="Unassembled WGS sequence"/>
</dbReference>
<dbReference type="AlphaFoldDB" id="A0A4R6J2Y5"/>